<dbReference type="AlphaFoldDB" id="D3ENF1"/>
<dbReference type="PATRIC" id="fig|713887.8.peg.239"/>
<dbReference type="SUPFAM" id="SSF53756">
    <property type="entry name" value="UDP-Glycosyltransferase/glycogen phosphorylase"/>
    <property type="match status" value="1"/>
</dbReference>
<evidence type="ECO:0000313" key="3">
    <source>
        <dbReference type="Proteomes" id="UP000001405"/>
    </source>
</evidence>
<dbReference type="RefSeq" id="WP_012953666.1">
    <property type="nucleotide sequence ID" value="NC_013771.1"/>
</dbReference>
<protein>
    <recommendedName>
        <fullName evidence="1">Glycosyl transferase family 1 domain-containing protein</fullName>
    </recommendedName>
</protein>
<dbReference type="EMBL" id="CP001842">
    <property type="protein sequence ID" value="ADB95001.1"/>
    <property type="molecule type" value="Genomic_DNA"/>
</dbReference>
<gene>
    <name evidence="2" type="ordered locus">UCYN_02560</name>
</gene>
<dbReference type="Proteomes" id="UP000001405">
    <property type="component" value="Chromosome"/>
</dbReference>
<evidence type="ECO:0000313" key="2">
    <source>
        <dbReference type="EMBL" id="ADB95001.1"/>
    </source>
</evidence>
<dbReference type="HOGENOM" id="CLU_841166_0_0_3"/>
<dbReference type="KEGG" id="cyu:UCYN_02560"/>
<dbReference type="InterPro" id="IPR001296">
    <property type="entry name" value="Glyco_trans_1"/>
</dbReference>
<dbReference type="Gene3D" id="3.40.50.2000">
    <property type="entry name" value="Glycogen Phosphorylase B"/>
    <property type="match status" value="1"/>
</dbReference>
<keyword evidence="3" id="KW-1185">Reference proteome</keyword>
<organism evidence="3">
    <name type="scientific">Atelocyanobacterium thalassa (isolate ALOHA)</name>
    <dbReference type="NCBI Taxonomy" id="1453429"/>
    <lineage>
        <taxon>Bacteria</taxon>
        <taxon>Bacillati</taxon>
        <taxon>Cyanobacteriota</taxon>
        <taxon>Cyanophyceae</taxon>
        <taxon>Oscillatoriophycideae</taxon>
        <taxon>Chroococcales</taxon>
        <taxon>Aphanothecaceae</taxon>
        <taxon>Candidatus Atelocyanobacterium</taxon>
        <taxon>Candidatus Atelocyanobacterium thalassae</taxon>
    </lineage>
</organism>
<dbReference type="Pfam" id="PF00534">
    <property type="entry name" value="Glycos_transf_1"/>
    <property type="match status" value="1"/>
</dbReference>
<dbReference type="STRING" id="1453429.UCYN_02560"/>
<reference evidence="2 3" key="1">
    <citation type="journal article" date="2010" name="Nature">
        <title>Metabolic streamlining in an open-ocean nitrogen-fixing cyanobacterium.</title>
        <authorList>
            <person name="Tripp H.J."/>
            <person name="Bench S.R."/>
            <person name="Turk K.A."/>
            <person name="Foster R.A."/>
            <person name="Desany B.A."/>
            <person name="Niazi F."/>
            <person name="Affourtit J.P."/>
            <person name="Zehr J.P."/>
        </authorList>
    </citation>
    <scope>NUCLEOTIDE SEQUENCE [LARGE SCALE GENOMIC DNA]</scope>
    <source>
        <strain evidence="3">ALOHA</strain>
    </source>
</reference>
<dbReference type="GO" id="GO:0016757">
    <property type="term" value="F:glycosyltransferase activity"/>
    <property type="evidence" value="ECO:0007669"/>
    <property type="project" value="InterPro"/>
</dbReference>
<name>D3ENF1_ATETH</name>
<evidence type="ECO:0000259" key="1">
    <source>
        <dbReference type="Pfam" id="PF00534"/>
    </source>
</evidence>
<sequence length="331" mass="38207">MKKLYFLVPGTDKTFFCGGLVAELKILNLAKEICNSELVTYRQREIDTLFLDDILKQDTRDIIFIISWGFDIPKLIKRLKGHNIVYHAHSSGYGFNIPSYIPIITVSHNTMGYWGQKAPHSPIYYLPNQISDEFCNLNLTRDIDVLVQKRKSSRYLLEQLVPRLESRCKVVLITNFVEDITKLFNHSKVYLYDSAEYWGQQNVSEGFGLQPMEAMACGCQVFSSLNGGLSDYLDPEFNCQKIAVYSTDYDVLRILKAIDNPNPNIVSDPSQMLINYRSKKIIERLEVILNQINLFFDHKSNFASDIKNLQKTTKIKTLTKKVWSKLKSYKV</sequence>
<dbReference type="OrthoDB" id="9801609at2"/>
<accession>D3ENF1</accession>
<proteinExistence type="predicted"/>
<feature type="domain" description="Glycosyl transferase family 1" evidence="1">
    <location>
        <begin position="171"/>
        <end position="260"/>
    </location>
</feature>